<organism evidence="2 3">
    <name type="scientific">Rotaria sordida</name>
    <dbReference type="NCBI Taxonomy" id="392033"/>
    <lineage>
        <taxon>Eukaryota</taxon>
        <taxon>Metazoa</taxon>
        <taxon>Spiralia</taxon>
        <taxon>Gnathifera</taxon>
        <taxon>Rotifera</taxon>
        <taxon>Eurotatoria</taxon>
        <taxon>Bdelloidea</taxon>
        <taxon>Philodinida</taxon>
        <taxon>Philodinidae</taxon>
        <taxon>Rotaria</taxon>
    </lineage>
</organism>
<reference evidence="2" key="1">
    <citation type="submission" date="2021-02" db="EMBL/GenBank/DDBJ databases">
        <authorList>
            <person name="Nowell W R."/>
        </authorList>
    </citation>
    <scope>NUCLEOTIDE SEQUENCE</scope>
</reference>
<keyword evidence="1" id="KW-1133">Transmembrane helix</keyword>
<dbReference type="EMBL" id="CAJNOT010000425">
    <property type="protein sequence ID" value="CAF0977832.1"/>
    <property type="molecule type" value="Genomic_DNA"/>
</dbReference>
<name>A0A814F435_9BILA</name>
<sequence>MHMKYETILNKLNDINIQFNEILYVKKKNSFYTNIIIDRKIYNLRIYTKIFFLVLILIIYVILKYI</sequence>
<dbReference type="Proteomes" id="UP000663864">
    <property type="component" value="Unassembled WGS sequence"/>
</dbReference>
<dbReference type="AlphaFoldDB" id="A0A814F435"/>
<keyword evidence="1" id="KW-0472">Membrane</keyword>
<evidence type="ECO:0000313" key="2">
    <source>
        <dbReference type="EMBL" id="CAF0977832.1"/>
    </source>
</evidence>
<accession>A0A814F435</accession>
<evidence type="ECO:0000313" key="3">
    <source>
        <dbReference type="Proteomes" id="UP000663864"/>
    </source>
</evidence>
<feature type="transmembrane region" description="Helical" evidence="1">
    <location>
        <begin position="46"/>
        <end position="63"/>
    </location>
</feature>
<evidence type="ECO:0000256" key="1">
    <source>
        <dbReference type="SAM" id="Phobius"/>
    </source>
</evidence>
<protein>
    <submittedName>
        <fullName evidence="2">Uncharacterized protein</fullName>
    </submittedName>
</protein>
<proteinExistence type="predicted"/>
<gene>
    <name evidence="2" type="ORF">ZHD862_LOCUS11345</name>
</gene>
<keyword evidence="1" id="KW-0812">Transmembrane</keyword>
<comment type="caution">
    <text evidence="2">The sequence shown here is derived from an EMBL/GenBank/DDBJ whole genome shotgun (WGS) entry which is preliminary data.</text>
</comment>